<accession>A0ABR8YNV1</accession>
<dbReference type="Gene3D" id="1.20.5.460">
    <property type="entry name" value="Single helix bin"/>
    <property type="match status" value="1"/>
</dbReference>
<comment type="caution">
    <text evidence="2">The sequence shown here is derived from an EMBL/GenBank/DDBJ whole genome shotgun (WGS) entry which is preliminary data.</text>
</comment>
<dbReference type="InterPro" id="IPR015813">
    <property type="entry name" value="Pyrv/PenolPyrv_kinase-like_dom"/>
</dbReference>
<organism evidence="2 3">
    <name type="scientific">Clostridium faecium</name>
    <dbReference type="NCBI Taxonomy" id="2762223"/>
    <lineage>
        <taxon>Bacteria</taxon>
        <taxon>Bacillati</taxon>
        <taxon>Bacillota</taxon>
        <taxon>Clostridia</taxon>
        <taxon>Eubacteriales</taxon>
        <taxon>Clostridiaceae</taxon>
        <taxon>Clostridium</taxon>
    </lineage>
</organism>
<reference evidence="2 3" key="1">
    <citation type="submission" date="2020-08" db="EMBL/GenBank/DDBJ databases">
        <title>A Genomic Blueprint of the Chicken Gut Microbiome.</title>
        <authorList>
            <person name="Gilroy R."/>
            <person name="Ravi A."/>
            <person name="Getino M."/>
            <person name="Pursley I."/>
            <person name="Horton D.L."/>
            <person name="Alikhan N.-F."/>
            <person name="Baker D."/>
            <person name="Gharbi K."/>
            <person name="Hall N."/>
            <person name="Watson M."/>
            <person name="Adriaenssens E.M."/>
            <person name="Foster-Nyarko E."/>
            <person name="Jarju S."/>
            <person name="Secka A."/>
            <person name="Antonio M."/>
            <person name="Oren A."/>
            <person name="Chaudhuri R."/>
            <person name="La Ragione R.M."/>
            <person name="Hildebrand F."/>
            <person name="Pallen M.J."/>
        </authorList>
    </citation>
    <scope>NUCLEOTIDE SEQUENCE [LARGE SCALE GENOMIC DNA]</scope>
    <source>
        <strain evidence="2 3">N37</strain>
    </source>
</reference>
<dbReference type="PIRSF" id="PIRSF034452">
    <property type="entry name" value="TIM-br_sig_trnsd"/>
    <property type="match status" value="1"/>
</dbReference>
<dbReference type="Gene3D" id="3.20.20.70">
    <property type="entry name" value="Aldolase class I"/>
    <property type="match status" value="1"/>
</dbReference>
<dbReference type="RefSeq" id="WP_191738908.1">
    <property type="nucleotide sequence ID" value="NZ_JACSQB010000022.1"/>
</dbReference>
<protein>
    <submittedName>
        <fullName evidence="2">Phosphoenolpyruvate hydrolase family protein</fullName>
    </submittedName>
</protein>
<evidence type="ECO:0000313" key="2">
    <source>
        <dbReference type="EMBL" id="MBD8045932.1"/>
    </source>
</evidence>
<proteinExistence type="predicted"/>
<keyword evidence="2" id="KW-0378">Hydrolase</keyword>
<name>A0ABR8YNV1_9CLOT</name>
<evidence type="ECO:0000259" key="1">
    <source>
        <dbReference type="Pfam" id="PF09370"/>
    </source>
</evidence>
<feature type="domain" description="TIM-barrel" evidence="1">
    <location>
        <begin position="7"/>
        <end position="273"/>
    </location>
</feature>
<dbReference type="SUPFAM" id="SSF51621">
    <property type="entry name" value="Phosphoenolpyruvate/pyruvate domain"/>
    <property type="match status" value="1"/>
</dbReference>
<gene>
    <name evidence="2" type="ORF">H9637_02560</name>
</gene>
<dbReference type="Proteomes" id="UP000627166">
    <property type="component" value="Unassembled WGS sequence"/>
</dbReference>
<dbReference type="PANTHER" id="PTHR31862">
    <property type="entry name" value="UPF0261 DOMAIN PROTEIN (AFU_ORTHOLOGUE AFUA_1G10120)"/>
    <property type="match status" value="1"/>
</dbReference>
<dbReference type="EMBL" id="JACSQB010000022">
    <property type="protein sequence ID" value="MBD8045932.1"/>
    <property type="molecule type" value="Genomic_DNA"/>
</dbReference>
<evidence type="ECO:0000313" key="3">
    <source>
        <dbReference type="Proteomes" id="UP000627166"/>
    </source>
</evidence>
<dbReference type="InterPro" id="IPR009215">
    <property type="entry name" value="TIM-br_IGPS-like"/>
</dbReference>
<keyword evidence="3" id="KW-1185">Reference proteome</keyword>
<dbReference type="PANTHER" id="PTHR31862:SF1">
    <property type="entry name" value="UPF0261 DOMAIN PROTEIN (AFU_ORTHOLOGUE AFUA_1G10120)"/>
    <property type="match status" value="1"/>
</dbReference>
<dbReference type="InterPro" id="IPR051353">
    <property type="entry name" value="Tobamovirus_resist_UPF0261"/>
</dbReference>
<sequence>MSKSRNEILNKLKDEIKSGKIILGAGAGAGISAKSAEAGGVDLIIIYNSGKYRMAGRGSLAGLLSYGDANQIVVEMGSEVLPVVKDTPVLAGVCGTDPFRVMEVFLKQLKDQGFAGVQNFPTVGLIDGVFRQNLEETGMGYDLEVEMIKKAHELDLVTSPYVFDKEQAIKMAKAGADILVAHMGLTTKGTIGAKTALTLDDCVKKVQEICDAGKSINPNIIVLCHGGPIAEPEDAQYIISKTHGVEGFFGASSIERFATEVGIKNQTEAFKNIMK</sequence>
<dbReference type="Pfam" id="PF09370">
    <property type="entry name" value="PEP_hydrolase"/>
    <property type="match status" value="1"/>
</dbReference>
<dbReference type="GO" id="GO:0016787">
    <property type="term" value="F:hydrolase activity"/>
    <property type="evidence" value="ECO:0007669"/>
    <property type="project" value="UniProtKB-KW"/>
</dbReference>
<dbReference type="InterPro" id="IPR013785">
    <property type="entry name" value="Aldolase_TIM"/>
</dbReference>